<accession>A0A1I7T354</accession>
<feature type="compositionally biased region" description="Basic and acidic residues" evidence="1">
    <location>
        <begin position="82"/>
        <end position="92"/>
    </location>
</feature>
<sequence>MLCQCYTVKALAAFRLGEDVTAFIAYLKKDDNDYKEEVAGVFYYSSRDPILRGGETFPFHRFQNPKELMKPTTPGIIRKGKVTREDSKERRNIPFSSFPEPEGTDETYYSRNVKKEKSD</sequence>
<dbReference type="WBParaSite" id="Csp11.Scaffold487.g1972.t1">
    <property type="protein sequence ID" value="Csp11.Scaffold487.g1972.t1"/>
    <property type="gene ID" value="Csp11.Scaffold487.g1972"/>
</dbReference>
<organism evidence="2 3">
    <name type="scientific">Caenorhabditis tropicalis</name>
    <dbReference type="NCBI Taxonomy" id="1561998"/>
    <lineage>
        <taxon>Eukaryota</taxon>
        <taxon>Metazoa</taxon>
        <taxon>Ecdysozoa</taxon>
        <taxon>Nematoda</taxon>
        <taxon>Chromadorea</taxon>
        <taxon>Rhabditida</taxon>
        <taxon>Rhabditina</taxon>
        <taxon>Rhabditomorpha</taxon>
        <taxon>Rhabditoidea</taxon>
        <taxon>Rhabditidae</taxon>
        <taxon>Peloderinae</taxon>
        <taxon>Caenorhabditis</taxon>
    </lineage>
</organism>
<evidence type="ECO:0000313" key="2">
    <source>
        <dbReference type="Proteomes" id="UP000095282"/>
    </source>
</evidence>
<evidence type="ECO:0000313" key="3">
    <source>
        <dbReference type="WBParaSite" id="Csp11.Scaffold487.g1972.t1"/>
    </source>
</evidence>
<keyword evidence="2" id="KW-1185">Reference proteome</keyword>
<protein>
    <submittedName>
        <fullName evidence="3">Doublecortin domain-containing protein</fullName>
    </submittedName>
</protein>
<evidence type="ECO:0000256" key="1">
    <source>
        <dbReference type="SAM" id="MobiDB-lite"/>
    </source>
</evidence>
<feature type="region of interest" description="Disordered" evidence="1">
    <location>
        <begin position="70"/>
        <end position="119"/>
    </location>
</feature>
<proteinExistence type="predicted"/>
<reference evidence="3" key="1">
    <citation type="submission" date="2016-11" db="UniProtKB">
        <authorList>
            <consortium name="WormBaseParasite"/>
        </authorList>
    </citation>
    <scope>IDENTIFICATION</scope>
</reference>
<dbReference type="AlphaFoldDB" id="A0A1I7T354"/>
<dbReference type="Proteomes" id="UP000095282">
    <property type="component" value="Unplaced"/>
</dbReference>
<name>A0A1I7T354_9PELO</name>